<comment type="subcellular location">
    <subcellularLocation>
        <location evidence="1">Membrane</location>
        <topology evidence="1">Multi-pass membrane protein</topology>
    </subcellularLocation>
</comment>
<feature type="transmembrane region" description="Helical" evidence="5">
    <location>
        <begin position="294"/>
        <end position="314"/>
    </location>
</feature>
<keyword evidence="4 5" id="KW-0472">Membrane</keyword>
<evidence type="ECO:0000259" key="6">
    <source>
        <dbReference type="Pfam" id="PF13515"/>
    </source>
</evidence>
<feature type="transmembrane region" description="Helical" evidence="5">
    <location>
        <begin position="71"/>
        <end position="89"/>
    </location>
</feature>
<sequence length="352" mass="37837">MNPFTSVLRIDPANRDHEVAIRCTITVLVPLLVLLLTDRLDLVVFVSFAAFPGIYGRNLEHGPRLRMQLRAGVLMFATLMSATIMARLLDGVPGEVWIAVLCTSVMAGLSALVAQYWQLRPGGAIFNVFAFGAVVAVPKQPVLWEAALATLVVIAWAVLMGMSSRLLGRRFRQPIVWPREATFAGRPHATFLTDAGLNFVAAGAAGGVSLSLSGPWNIDHTYWAQLAAVVPLAGHTTKHAVNRGFHRIIGTFLGLFGTAPILWLATPVWVLILVIALLQGLTELFVLRSYGLGQVFVTPLALVSIALATVGSGGSVRADGLVYDRLIETVIGSLLGVVVVLVPWAVRRARRG</sequence>
<gene>
    <name evidence="7" type="ORF">M3M28_03400</name>
</gene>
<feature type="transmembrane region" description="Helical" evidence="5">
    <location>
        <begin position="326"/>
        <end position="346"/>
    </location>
</feature>
<feature type="transmembrane region" description="Helical" evidence="5">
    <location>
        <begin position="95"/>
        <end position="114"/>
    </location>
</feature>
<organism evidence="7">
    <name type="scientific">Gulosibacter sediminis</name>
    <dbReference type="NCBI Taxonomy" id="1729695"/>
    <lineage>
        <taxon>Bacteria</taxon>
        <taxon>Bacillati</taxon>
        <taxon>Actinomycetota</taxon>
        <taxon>Actinomycetes</taxon>
        <taxon>Micrococcales</taxon>
        <taxon>Microbacteriaceae</taxon>
        <taxon>Gulosibacter</taxon>
    </lineage>
</organism>
<evidence type="ECO:0000256" key="2">
    <source>
        <dbReference type="ARBA" id="ARBA00022692"/>
    </source>
</evidence>
<reference evidence="7" key="1">
    <citation type="submission" date="2022-05" db="EMBL/GenBank/DDBJ databases">
        <title>Complete genome sequence of toluene-degrading Gulosibacter sediminis strain ACHW.36C.</title>
        <authorList>
            <person name="Wai A.C."/>
            <person name="Lai G.K."/>
            <person name="Griffin S.D."/>
            <person name="Leung F.C."/>
        </authorList>
    </citation>
    <scope>NUCLEOTIDE SEQUENCE [LARGE SCALE GENOMIC DNA]</scope>
    <source>
        <strain evidence="7">ACHW.36C</strain>
    </source>
</reference>
<feature type="domain" description="Integral membrane bound transporter" evidence="6">
    <location>
        <begin position="216"/>
        <end position="339"/>
    </location>
</feature>
<dbReference type="InterPro" id="IPR049453">
    <property type="entry name" value="Memb_transporter_dom"/>
</dbReference>
<proteinExistence type="predicted"/>
<evidence type="ECO:0000256" key="4">
    <source>
        <dbReference type="ARBA" id="ARBA00023136"/>
    </source>
</evidence>
<keyword evidence="3 5" id="KW-1133">Transmembrane helix</keyword>
<dbReference type="Pfam" id="PF13515">
    <property type="entry name" value="FUSC_2"/>
    <property type="match status" value="1"/>
</dbReference>
<evidence type="ECO:0000313" key="7">
    <source>
        <dbReference type="EMBL" id="UQN15522.1"/>
    </source>
</evidence>
<feature type="transmembrane region" description="Helical" evidence="5">
    <location>
        <begin position="19"/>
        <end position="36"/>
    </location>
</feature>
<evidence type="ECO:0000256" key="3">
    <source>
        <dbReference type="ARBA" id="ARBA00022989"/>
    </source>
</evidence>
<protein>
    <submittedName>
        <fullName evidence="7">FUSC family protein</fullName>
    </submittedName>
</protein>
<dbReference type="EMBL" id="CP097160">
    <property type="protein sequence ID" value="UQN15522.1"/>
    <property type="molecule type" value="Genomic_DNA"/>
</dbReference>
<evidence type="ECO:0000256" key="1">
    <source>
        <dbReference type="ARBA" id="ARBA00004141"/>
    </source>
</evidence>
<feature type="transmembrane region" description="Helical" evidence="5">
    <location>
        <begin position="121"/>
        <end position="137"/>
    </location>
</feature>
<keyword evidence="2 5" id="KW-0812">Transmembrane</keyword>
<name>A0ABY4MZN3_9MICO</name>
<evidence type="ECO:0000256" key="5">
    <source>
        <dbReference type="SAM" id="Phobius"/>
    </source>
</evidence>
<accession>A0ABY4MZN3</accession>
<feature type="transmembrane region" description="Helical" evidence="5">
    <location>
        <begin position="143"/>
        <end position="162"/>
    </location>
</feature>
<feature type="transmembrane region" description="Helical" evidence="5">
    <location>
        <begin position="42"/>
        <end position="59"/>
    </location>
</feature>